<dbReference type="KEGG" id="sata:C5746_12650"/>
<dbReference type="NCBIfam" id="NF041121">
    <property type="entry name" value="SAV_2336_NTERM"/>
    <property type="match status" value="1"/>
</dbReference>
<evidence type="ECO:0008006" key="4">
    <source>
        <dbReference type="Google" id="ProtNLM"/>
    </source>
</evidence>
<proteinExistence type="predicted"/>
<accession>A0A2Z5JBB4</accession>
<dbReference type="AlphaFoldDB" id="A0A2Z5JBB4"/>
<feature type="compositionally biased region" description="Basic and acidic residues" evidence="1">
    <location>
        <begin position="107"/>
        <end position="116"/>
    </location>
</feature>
<reference evidence="2 3" key="1">
    <citation type="journal article" date="2018" name="Front. Microbiol.">
        <title>Genome Sequencing of Streptomyces atratus SCSIOZH16 and Activation Production of Nocardamine via Metabolic Engineering.</title>
        <authorList>
            <person name="Li Y."/>
            <person name="Zhang C."/>
            <person name="Liu C."/>
            <person name="Ju J."/>
            <person name="Ma J."/>
        </authorList>
    </citation>
    <scope>NUCLEOTIDE SEQUENCE [LARGE SCALE GENOMIC DNA]</scope>
    <source>
        <strain evidence="2 3">SCSIO_ZH16</strain>
    </source>
</reference>
<feature type="region of interest" description="Disordered" evidence="1">
    <location>
        <begin position="807"/>
        <end position="842"/>
    </location>
</feature>
<dbReference type="Gene3D" id="1.10.510.10">
    <property type="entry name" value="Transferase(Phosphotransferase) domain 1"/>
    <property type="match status" value="1"/>
</dbReference>
<name>A0A2Z5JBB4_STRAR</name>
<dbReference type="SUPFAM" id="SSF56112">
    <property type="entry name" value="Protein kinase-like (PK-like)"/>
    <property type="match status" value="1"/>
</dbReference>
<organism evidence="2 3">
    <name type="scientific">Streptomyces atratus</name>
    <dbReference type="NCBI Taxonomy" id="1893"/>
    <lineage>
        <taxon>Bacteria</taxon>
        <taxon>Bacillati</taxon>
        <taxon>Actinomycetota</taxon>
        <taxon>Actinomycetes</taxon>
        <taxon>Kitasatosporales</taxon>
        <taxon>Streptomycetaceae</taxon>
        <taxon>Streptomyces</taxon>
    </lineage>
</organism>
<gene>
    <name evidence="2" type="ORF">C5746_12650</name>
</gene>
<sequence>MTMPGGGVRLAEALRVLSACGHDLDADQLLDVLWLARSLPAGPGAPLHRERPETGQPSAGPGPEPDRVSLRRPLPEPDDRDLPDLTAPSLYAAARQPPAPQSPLPRHGRDSRKAMPLRVPEEKALSDELGLGRALRPLRRRRDSRHHMEIDEELTAAEFAQTGLLDVVQRPVRERWLSLVLLVDDGLSMLLWHRLGAELRTLLERLGAFSTIRVLGLDAGEVRPRLHARPFRSDGPDLPLSTVNDPLGRTLLLVVSDGMGAAWRSGSMHDMLAERAARGPVAVLHTLPSEMWEASGISAEVWQATTRRIGGANSSWRIVDPVLPPGIARFEGVPVPVLAPNPSSLRDWARLLASPGTTIELPLLVRPSQYGATAPSRDPGSAQHFRDAATPEAYRLAAHLAAVSPLSVPVMRLVQTAVPWRASTSHLAEVFLGGLIRPHPAPVPGPLPAKHRVFDFSDESKAALLDAIPPAELLHTSRRIGRRLDELAGHSPDFPAWLSHPDGSARLPGSHQPFTSVERRLLTRFGVSFGDTSPGLGPDPERAVLDADSWGPLVAEDPRQLGGYVLRGRRRGRRTVVYQGIDEQGTEAVLRIPRPDLPAVNTRLIEVEAEALSRLQGQYAPMLLATGTRDSSPWLAMATIADAAAPHTQPPRLDEIFARALLDGVAPFDTLRGLIVAFYLANALALCHVNGLVLADFNADSVFVLRRTVVLANLSDCVVDEEFLGPGAVPTREDNVRSLGELLQIISSKAGWDMPSMPEGMHLWQGDTWEQLRRLVLRCLDPDPARRPAASEVAEVLGKYVARTRSQREGAQVLPPSAPARRSAPAPLDLPPSAGPSRSVGPGLRIARFGAARRRAEAHLAHLRVPMSHGRRLTLAGPYHYSGRATTTMVLGNLLAAVRGEPVLALDGAASVGALDAFLTHRNRAVMRDVAALPPAPSYAEIRARTTRLASGLEVVAHHRGHFSPNPTHAQDYVRVLTQTAPYYSFVLSDWAPLHLNQSADVLLDHTDRLIICCSTIDVSLEAAVRTLASMRRAGREHLADRAIVVTTEVDGLTGRRLPSGLARRLRIRPEHVVHVPFDAVLQSPDWNLGRLRPATTEAFLSLAELVLPPAPEQSS</sequence>
<dbReference type="InterPro" id="IPR047738">
    <property type="entry name" value="SAV_2336-like_N"/>
</dbReference>
<protein>
    <recommendedName>
        <fullName evidence="4">Protein kinase domain-containing protein</fullName>
    </recommendedName>
</protein>
<dbReference type="SUPFAM" id="SSF52540">
    <property type="entry name" value="P-loop containing nucleoside triphosphate hydrolases"/>
    <property type="match status" value="1"/>
</dbReference>
<dbReference type="InterPro" id="IPR027417">
    <property type="entry name" value="P-loop_NTPase"/>
</dbReference>
<dbReference type="InterPro" id="IPR011009">
    <property type="entry name" value="Kinase-like_dom_sf"/>
</dbReference>
<dbReference type="Gene3D" id="3.40.50.300">
    <property type="entry name" value="P-loop containing nucleotide triphosphate hydrolases"/>
    <property type="match status" value="1"/>
</dbReference>
<feature type="compositionally biased region" description="Basic and acidic residues" evidence="1">
    <location>
        <begin position="64"/>
        <end position="83"/>
    </location>
</feature>
<evidence type="ECO:0000256" key="1">
    <source>
        <dbReference type="SAM" id="MobiDB-lite"/>
    </source>
</evidence>
<evidence type="ECO:0000313" key="3">
    <source>
        <dbReference type="Proteomes" id="UP000252698"/>
    </source>
</evidence>
<dbReference type="Proteomes" id="UP000252698">
    <property type="component" value="Chromosome"/>
</dbReference>
<feature type="region of interest" description="Disordered" evidence="1">
    <location>
        <begin position="42"/>
        <end position="116"/>
    </location>
</feature>
<dbReference type="EMBL" id="CP027306">
    <property type="protein sequence ID" value="AXE77658.1"/>
    <property type="molecule type" value="Genomic_DNA"/>
</dbReference>
<evidence type="ECO:0000313" key="2">
    <source>
        <dbReference type="EMBL" id="AXE77658.1"/>
    </source>
</evidence>